<dbReference type="Proteomes" id="UP000466442">
    <property type="component" value="Linkage Group LG12"/>
</dbReference>
<dbReference type="EMBL" id="WIXP02000012">
    <property type="protein sequence ID" value="KAF6201853.1"/>
    <property type="molecule type" value="Genomic_DNA"/>
</dbReference>
<keyword evidence="2" id="KW-1185">Reference proteome</keyword>
<accession>A0A8S9WYU2</accession>
<gene>
    <name evidence="1" type="ORF">GE061_004248</name>
</gene>
<protein>
    <submittedName>
        <fullName evidence="1">Uncharacterized protein</fullName>
    </submittedName>
</protein>
<reference evidence="1" key="1">
    <citation type="journal article" date="2021" name="Mol. Ecol. Resour.">
        <title>Apolygus lucorum genome provides insights into omnivorousness and mesophyll feeding.</title>
        <authorList>
            <person name="Liu Y."/>
            <person name="Liu H."/>
            <person name="Wang H."/>
            <person name="Huang T."/>
            <person name="Liu B."/>
            <person name="Yang B."/>
            <person name="Yin L."/>
            <person name="Li B."/>
            <person name="Zhang Y."/>
            <person name="Zhang S."/>
            <person name="Jiang F."/>
            <person name="Zhang X."/>
            <person name="Ren Y."/>
            <person name="Wang B."/>
            <person name="Wang S."/>
            <person name="Lu Y."/>
            <person name="Wu K."/>
            <person name="Fan W."/>
            <person name="Wang G."/>
        </authorList>
    </citation>
    <scope>NUCLEOTIDE SEQUENCE</scope>
    <source>
        <strain evidence="1">12Hb</strain>
    </source>
</reference>
<name>A0A8S9WYU2_APOLU</name>
<evidence type="ECO:0000313" key="2">
    <source>
        <dbReference type="Proteomes" id="UP000466442"/>
    </source>
</evidence>
<proteinExistence type="predicted"/>
<comment type="caution">
    <text evidence="1">The sequence shown here is derived from an EMBL/GenBank/DDBJ whole genome shotgun (WGS) entry which is preliminary data.</text>
</comment>
<evidence type="ECO:0000313" key="1">
    <source>
        <dbReference type="EMBL" id="KAF6201853.1"/>
    </source>
</evidence>
<sequence>MNAISQQDFLKFNPTFHSITNTENYIPEPRLASESTLSFPWRPQWHGIHWRTIFLPCSISWSIHHSSSLGQCVSSIISVEITVTWDPLENNLPAVLDQLVDPPLQLAWPVRRLYHYRGDHSDLGSTGERSSCHAQIDGQSTTPKLLAPLPIRLEQFFLTEVIDIAALPRSQAWPVSRLSHFHGDHSDLGSTGERSSCHAQ</sequence>
<organism evidence="1 2">
    <name type="scientific">Apolygus lucorum</name>
    <name type="common">Small green plant bug</name>
    <name type="synonym">Lygocoris lucorum</name>
    <dbReference type="NCBI Taxonomy" id="248454"/>
    <lineage>
        <taxon>Eukaryota</taxon>
        <taxon>Metazoa</taxon>
        <taxon>Ecdysozoa</taxon>
        <taxon>Arthropoda</taxon>
        <taxon>Hexapoda</taxon>
        <taxon>Insecta</taxon>
        <taxon>Pterygota</taxon>
        <taxon>Neoptera</taxon>
        <taxon>Paraneoptera</taxon>
        <taxon>Hemiptera</taxon>
        <taxon>Heteroptera</taxon>
        <taxon>Panheteroptera</taxon>
        <taxon>Cimicomorpha</taxon>
        <taxon>Miridae</taxon>
        <taxon>Mirini</taxon>
        <taxon>Apolygus</taxon>
    </lineage>
</organism>
<dbReference type="AlphaFoldDB" id="A0A8S9WYU2"/>